<dbReference type="EMBL" id="JBCNJP010000020">
    <property type="protein sequence ID" value="KAK9059815.1"/>
    <property type="molecule type" value="Genomic_DNA"/>
</dbReference>
<reference evidence="3 4" key="1">
    <citation type="submission" date="2024-04" db="EMBL/GenBank/DDBJ databases">
        <title>The reference genome of an endangered Asteraceae, Deinandra increscens subsp. villosa, native to the Central Coast of California.</title>
        <authorList>
            <person name="Guilliams M."/>
            <person name="Hasenstab-Lehman K."/>
            <person name="Meyer R."/>
            <person name="Mcevoy S."/>
        </authorList>
    </citation>
    <scope>NUCLEOTIDE SEQUENCE [LARGE SCALE GENOMIC DNA]</scope>
    <source>
        <tissue evidence="3">Leaf</tissue>
    </source>
</reference>
<dbReference type="InterPro" id="IPR040389">
    <property type="entry name" value="SMR"/>
</dbReference>
<dbReference type="GO" id="GO:0032875">
    <property type="term" value="P:regulation of DNA endoreduplication"/>
    <property type="evidence" value="ECO:0007669"/>
    <property type="project" value="InterPro"/>
</dbReference>
<keyword evidence="4" id="KW-1185">Reference proteome</keyword>
<keyword evidence="1" id="KW-0649">Protein kinase inhibitor</keyword>
<name>A0AAP0CN31_9ASTR</name>
<evidence type="ECO:0000256" key="2">
    <source>
        <dbReference type="ARBA" id="ARBA00023306"/>
    </source>
</evidence>
<dbReference type="PANTHER" id="PTHR33142:SF13">
    <property type="entry name" value="CYCLIN-DEPENDENT PROTEIN KINASE INHIBITOR SMR1"/>
    <property type="match status" value="1"/>
</dbReference>
<accession>A0AAP0CN31</accession>
<sequence>MSADLQFRLQDLPPIQFPFPKLNLPPPQQESSCRSQLEQIEECVTPTSTDHRIPAILICPPAPKKQRHASPSCKRRLQFQFFEIVATDEIDSFFTSSYEFINNRNSSRKRRCIL</sequence>
<protein>
    <submittedName>
        <fullName evidence="3">Uncharacterized protein</fullName>
    </submittedName>
</protein>
<evidence type="ECO:0000313" key="4">
    <source>
        <dbReference type="Proteomes" id="UP001408789"/>
    </source>
</evidence>
<comment type="caution">
    <text evidence="3">The sequence shown here is derived from an EMBL/GenBank/DDBJ whole genome shotgun (WGS) entry which is preliminary data.</text>
</comment>
<keyword evidence="2" id="KW-0131">Cell cycle</keyword>
<evidence type="ECO:0000313" key="3">
    <source>
        <dbReference type="EMBL" id="KAK9059815.1"/>
    </source>
</evidence>
<evidence type="ECO:0000256" key="1">
    <source>
        <dbReference type="ARBA" id="ARBA00023013"/>
    </source>
</evidence>
<organism evidence="3 4">
    <name type="scientific">Deinandra increscens subsp. villosa</name>
    <dbReference type="NCBI Taxonomy" id="3103831"/>
    <lineage>
        <taxon>Eukaryota</taxon>
        <taxon>Viridiplantae</taxon>
        <taxon>Streptophyta</taxon>
        <taxon>Embryophyta</taxon>
        <taxon>Tracheophyta</taxon>
        <taxon>Spermatophyta</taxon>
        <taxon>Magnoliopsida</taxon>
        <taxon>eudicotyledons</taxon>
        <taxon>Gunneridae</taxon>
        <taxon>Pentapetalae</taxon>
        <taxon>asterids</taxon>
        <taxon>campanulids</taxon>
        <taxon>Asterales</taxon>
        <taxon>Asteraceae</taxon>
        <taxon>Asteroideae</taxon>
        <taxon>Heliantheae alliance</taxon>
        <taxon>Madieae</taxon>
        <taxon>Madiinae</taxon>
        <taxon>Deinandra</taxon>
    </lineage>
</organism>
<dbReference type="PANTHER" id="PTHR33142">
    <property type="entry name" value="CYCLIN-DEPENDENT PROTEIN KINASE INHIBITOR SMR13"/>
    <property type="match status" value="1"/>
</dbReference>
<dbReference type="GO" id="GO:0004860">
    <property type="term" value="F:protein kinase inhibitor activity"/>
    <property type="evidence" value="ECO:0007669"/>
    <property type="project" value="UniProtKB-KW"/>
</dbReference>
<proteinExistence type="predicted"/>
<gene>
    <name evidence="3" type="ORF">SSX86_020519</name>
</gene>
<dbReference type="AlphaFoldDB" id="A0AAP0CN31"/>
<dbReference type="Proteomes" id="UP001408789">
    <property type="component" value="Unassembled WGS sequence"/>
</dbReference>